<dbReference type="InterPro" id="IPR029063">
    <property type="entry name" value="SAM-dependent_MTases_sf"/>
</dbReference>
<dbReference type="EMBL" id="JBHTIW010000052">
    <property type="protein sequence ID" value="MFD0923993.1"/>
    <property type="molecule type" value="Genomic_DNA"/>
</dbReference>
<proteinExistence type="predicted"/>
<dbReference type="SUPFAM" id="SSF53335">
    <property type="entry name" value="S-adenosyl-L-methionine-dependent methyltransferases"/>
    <property type="match status" value="1"/>
</dbReference>
<comment type="caution">
    <text evidence="1">The sequence shown here is derived from an EMBL/GenBank/DDBJ whole genome shotgun (WGS) entry which is preliminary data.</text>
</comment>
<name>A0ABW3G162_9PSEU</name>
<keyword evidence="2" id="KW-1185">Reference proteome</keyword>
<reference evidence="2" key="1">
    <citation type="journal article" date="2019" name="Int. J. Syst. Evol. Microbiol.">
        <title>The Global Catalogue of Microorganisms (GCM) 10K type strain sequencing project: providing services to taxonomists for standard genome sequencing and annotation.</title>
        <authorList>
            <consortium name="The Broad Institute Genomics Platform"/>
            <consortium name="The Broad Institute Genome Sequencing Center for Infectious Disease"/>
            <person name="Wu L."/>
            <person name="Ma J."/>
        </authorList>
    </citation>
    <scope>NUCLEOTIDE SEQUENCE [LARGE SCALE GENOMIC DNA]</scope>
    <source>
        <strain evidence="2">CCUG 56401</strain>
    </source>
</reference>
<gene>
    <name evidence="1" type="ORF">ACFQ16_29970</name>
</gene>
<dbReference type="GO" id="GO:0032259">
    <property type="term" value="P:methylation"/>
    <property type="evidence" value="ECO:0007669"/>
    <property type="project" value="UniProtKB-KW"/>
</dbReference>
<evidence type="ECO:0000313" key="1">
    <source>
        <dbReference type="EMBL" id="MFD0923993.1"/>
    </source>
</evidence>
<keyword evidence="1" id="KW-0808">Transferase</keyword>
<dbReference type="RefSeq" id="WP_345602079.1">
    <property type="nucleotide sequence ID" value="NZ_BAABLT010000058.1"/>
</dbReference>
<dbReference type="GO" id="GO:0008168">
    <property type="term" value="F:methyltransferase activity"/>
    <property type="evidence" value="ECO:0007669"/>
    <property type="project" value="UniProtKB-KW"/>
</dbReference>
<organism evidence="1 2">
    <name type="scientific">Saccharopolyspora rosea</name>
    <dbReference type="NCBI Taxonomy" id="524884"/>
    <lineage>
        <taxon>Bacteria</taxon>
        <taxon>Bacillati</taxon>
        <taxon>Actinomycetota</taxon>
        <taxon>Actinomycetes</taxon>
        <taxon>Pseudonocardiales</taxon>
        <taxon>Pseudonocardiaceae</taxon>
        <taxon>Saccharopolyspora</taxon>
    </lineage>
</organism>
<keyword evidence="1" id="KW-0489">Methyltransferase</keyword>
<dbReference type="Proteomes" id="UP001597018">
    <property type="component" value="Unassembled WGS sequence"/>
</dbReference>
<evidence type="ECO:0000313" key="2">
    <source>
        <dbReference type="Proteomes" id="UP001597018"/>
    </source>
</evidence>
<accession>A0ABW3G162</accession>
<dbReference type="Gene3D" id="3.40.50.150">
    <property type="entry name" value="Vaccinia Virus protein VP39"/>
    <property type="match status" value="1"/>
</dbReference>
<sequence>MPQPAQGPASVWDTGHLSTRRQIDHRHVGATRADTALTPAIARHILATYTSPGDTVCDPNPGPGLVLAEAIRAGRHAVGLRPGPRWESILEDNLDLAQLAAATGTASLLDGVDDPRAAELPAAIDLVLTGLRHTPIDNPSVSLVDLHERLNAIKDWVWPGGHVVITCRPWRRHGRLLDLPGMVHEAVEATGLDPVEDCVALTAPVRGNQIRPRVVTRSDPVSDAADLGHGCAPRPAHIDVFVFRSPTTRSSCHQPAHGMTNRKAAA</sequence>
<protein>
    <submittedName>
        <fullName evidence="1">DNA modification methylase</fullName>
    </submittedName>
</protein>